<dbReference type="GO" id="GO:0010181">
    <property type="term" value="F:FMN binding"/>
    <property type="evidence" value="ECO:0007669"/>
    <property type="project" value="InterPro"/>
</dbReference>
<dbReference type="SUPFAM" id="SSF50475">
    <property type="entry name" value="FMN-binding split barrel"/>
    <property type="match status" value="1"/>
</dbReference>
<evidence type="ECO:0000256" key="1">
    <source>
        <dbReference type="ARBA" id="ARBA00038054"/>
    </source>
</evidence>
<dbReference type="InterPro" id="IPR052174">
    <property type="entry name" value="Flavoredoxin"/>
</dbReference>
<comment type="similarity">
    <text evidence="1">Belongs to the flavoredoxin family.</text>
</comment>
<feature type="domain" description="Flavin reductase like" evidence="2">
    <location>
        <begin position="21"/>
        <end position="166"/>
    </location>
</feature>
<dbReference type="RefSeq" id="WP_155475385.1">
    <property type="nucleotide sequence ID" value="NZ_WNKU01000003.1"/>
</dbReference>
<dbReference type="AlphaFoldDB" id="A0A6I3SHM1"/>
<dbReference type="InterPro" id="IPR012349">
    <property type="entry name" value="Split_barrel_FMN-bd"/>
</dbReference>
<dbReference type="OrthoDB" id="9791490at2"/>
<evidence type="ECO:0000259" key="2">
    <source>
        <dbReference type="Pfam" id="PF01613"/>
    </source>
</evidence>
<dbReference type="GO" id="GO:0016646">
    <property type="term" value="F:oxidoreductase activity, acting on the CH-NH group of donors, NAD or NADP as acceptor"/>
    <property type="evidence" value="ECO:0007669"/>
    <property type="project" value="UniProtKB-ARBA"/>
</dbReference>
<evidence type="ECO:0000313" key="3">
    <source>
        <dbReference type="EMBL" id="MTV48282.1"/>
    </source>
</evidence>
<dbReference type="EMBL" id="WNKU01000003">
    <property type="protein sequence ID" value="MTV48282.1"/>
    <property type="molecule type" value="Genomic_DNA"/>
</dbReference>
<dbReference type="Pfam" id="PF01613">
    <property type="entry name" value="Flavin_Reduct"/>
    <property type="match status" value="1"/>
</dbReference>
<dbReference type="PANTHER" id="PTHR43567:SF5">
    <property type="entry name" value="HYPOTHETICAL CYTOSOLIC PROTEIN"/>
    <property type="match status" value="1"/>
</dbReference>
<accession>A0A6I3SHM1</accession>
<dbReference type="Proteomes" id="UP000430670">
    <property type="component" value="Unassembled WGS sequence"/>
</dbReference>
<dbReference type="PANTHER" id="PTHR43567">
    <property type="entry name" value="FLAVOREDOXIN-RELATED-RELATED"/>
    <property type="match status" value="1"/>
</dbReference>
<organism evidence="3 4">
    <name type="scientific">Heliobacterium mobile</name>
    <name type="common">Heliobacillus mobilis</name>
    <dbReference type="NCBI Taxonomy" id="28064"/>
    <lineage>
        <taxon>Bacteria</taxon>
        <taxon>Bacillati</taxon>
        <taxon>Bacillota</taxon>
        <taxon>Clostridia</taxon>
        <taxon>Eubacteriales</taxon>
        <taxon>Heliobacteriaceae</taxon>
        <taxon>Heliobacterium</taxon>
    </lineage>
</organism>
<gene>
    <name evidence="3" type="ORF">GJ688_04700</name>
</gene>
<dbReference type="Gene3D" id="2.30.110.10">
    <property type="entry name" value="Electron Transport, Fmn-binding Protein, Chain A"/>
    <property type="match status" value="1"/>
</dbReference>
<protein>
    <submittedName>
        <fullName evidence="3">Flavin reductase family protein</fullName>
    </submittedName>
</protein>
<sequence length="170" mass="19678">MNEDFTEIKPEGLDRSPFRMIGTEWMLVTAEKEGKVNTMTASWGGLGVMWGKNVAFIVLRPQRYTKEFVDNANTFSLTFFANDFKKELGYLGSVSGRDEDKIKKANLTVLYSDKTPYFQEAKLALFCKKLYAQAYRPECFIEAELSEKWYPQKDYHTMYIAEVTKILAKD</sequence>
<comment type="caution">
    <text evidence="3">The sequence shown here is derived from an EMBL/GenBank/DDBJ whole genome shotgun (WGS) entry which is preliminary data.</text>
</comment>
<proteinExistence type="inferred from homology"/>
<dbReference type="InterPro" id="IPR002563">
    <property type="entry name" value="Flavin_Rdtase-like_dom"/>
</dbReference>
<evidence type="ECO:0000313" key="4">
    <source>
        <dbReference type="Proteomes" id="UP000430670"/>
    </source>
</evidence>
<keyword evidence="4" id="KW-1185">Reference proteome</keyword>
<name>A0A6I3SHM1_HELMO</name>
<reference evidence="3 4" key="1">
    <citation type="submission" date="2019-11" db="EMBL/GenBank/DDBJ databases">
        <title>Whole-genome sequence of a the green, strictly anaerobic photosynthetic bacterium Heliobacillus mobilis DSM 6151.</title>
        <authorList>
            <person name="Kyndt J.A."/>
            <person name="Meyer T.E."/>
        </authorList>
    </citation>
    <scope>NUCLEOTIDE SEQUENCE [LARGE SCALE GENOMIC DNA]</scope>
    <source>
        <strain evidence="3 4">DSM 6151</strain>
    </source>
</reference>